<dbReference type="Pfam" id="PF13648">
    <property type="entry name" value="Lipocalin_4"/>
    <property type="match status" value="1"/>
</dbReference>
<evidence type="ECO:0000259" key="1">
    <source>
        <dbReference type="Pfam" id="PF13648"/>
    </source>
</evidence>
<organism evidence="2 3">
    <name type="scientific">Winogradskyella luteola</name>
    <dbReference type="NCBI Taxonomy" id="2828330"/>
    <lineage>
        <taxon>Bacteria</taxon>
        <taxon>Pseudomonadati</taxon>
        <taxon>Bacteroidota</taxon>
        <taxon>Flavobacteriia</taxon>
        <taxon>Flavobacteriales</taxon>
        <taxon>Flavobacteriaceae</taxon>
        <taxon>Winogradskyella</taxon>
    </lineage>
</organism>
<evidence type="ECO:0000313" key="3">
    <source>
        <dbReference type="Proteomes" id="UP001138894"/>
    </source>
</evidence>
<dbReference type="InterPro" id="IPR024311">
    <property type="entry name" value="Lipocalin-like"/>
</dbReference>
<dbReference type="RefSeq" id="WP_218547391.1">
    <property type="nucleotide sequence ID" value="NZ_JAGSPD010000014.1"/>
</dbReference>
<evidence type="ECO:0000313" key="2">
    <source>
        <dbReference type="EMBL" id="MBV7270317.1"/>
    </source>
</evidence>
<dbReference type="AlphaFoldDB" id="A0A9X1FA35"/>
<sequence length="132" mass="15917">MDFRRRIIIFCIITLGVITHKISAQQLSKTALLKTWKLEKYYEEGEYYAPEEIEKEDYIQFNGDMTFTTKMEDKTYFGTWMLNINGKYIELKYNTEEVDKLRIKCLGTYSLVAIFDLDYYRYTEIHYSTCEK</sequence>
<accession>A0A9X1FA35</accession>
<proteinExistence type="predicted"/>
<gene>
    <name evidence="2" type="ORF">KCG49_14070</name>
</gene>
<feature type="domain" description="Lipocalin-like" evidence="1">
    <location>
        <begin position="32"/>
        <end position="103"/>
    </location>
</feature>
<protein>
    <recommendedName>
        <fullName evidence="1">Lipocalin-like domain-containing protein</fullName>
    </recommendedName>
</protein>
<reference evidence="2" key="1">
    <citation type="submission" date="2021-04" db="EMBL/GenBank/DDBJ databases">
        <authorList>
            <person name="Pira H."/>
            <person name="Risdian C."/>
            <person name="Wink J."/>
        </authorList>
    </citation>
    <scope>NUCLEOTIDE SEQUENCE</scope>
    <source>
        <strain evidence="2">WHY3</strain>
    </source>
</reference>
<keyword evidence="3" id="KW-1185">Reference proteome</keyword>
<dbReference type="Proteomes" id="UP001138894">
    <property type="component" value="Unassembled WGS sequence"/>
</dbReference>
<dbReference type="EMBL" id="JAGSPD010000014">
    <property type="protein sequence ID" value="MBV7270317.1"/>
    <property type="molecule type" value="Genomic_DNA"/>
</dbReference>
<name>A0A9X1FA35_9FLAO</name>
<comment type="caution">
    <text evidence="2">The sequence shown here is derived from an EMBL/GenBank/DDBJ whole genome shotgun (WGS) entry which is preliminary data.</text>
</comment>